<evidence type="ECO:0000256" key="7">
    <source>
        <dbReference type="ARBA" id="ARBA00023004"/>
    </source>
</evidence>
<feature type="domain" description="Fe2OG dioxygenase" evidence="9">
    <location>
        <begin position="96"/>
        <end position="193"/>
    </location>
</feature>
<dbReference type="InterPro" id="IPR032854">
    <property type="entry name" value="ALKBH3"/>
</dbReference>
<dbReference type="PANTHER" id="PTHR31212:SF4">
    <property type="entry name" value="ALPHA-KETOGLUTARATE-DEPENDENT DIOXYGENASE ALKB HOMOLOG 3"/>
    <property type="match status" value="1"/>
</dbReference>
<keyword evidence="3" id="KW-0227">DNA damage</keyword>
<dbReference type="FunFam" id="2.60.120.590:FF:000004">
    <property type="entry name" value="DNA oxidative demethylase ALKBH2"/>
    <property type="match status" value="1"/>
</dbReference>
<dbReference type="EMBL" id="BRVP01000015">
    <property type="protein sequence ID" value="GLB53227.1"/>
    <property type="molecule type" value="Genomic_DNA"/>
</dbReference>
<reference evidence="10" key="1">
    <citation type="submission" date="2022-07" db="EMBL/GenBank/DDBJ databases">
        <title>Taxonomy of Novel Oxalotrophic and Methylotrophic Bacteria.</title>
        <authorList>
            <person name="Sahin N."/>
            <person name="Tani A."/>
        </authorList>
    </citation>
    <scope>NUCLEOTIDE SEQUENCE</scope>
    <source>
        <strain evidence="10">AM327</strain>
    </source>
</reference>
<organism evidence="10 11">
    <name type="scientific">Neptunitalea chrysea</name>
    <dbReference type="NCBI Taxonomy" id="1647581"/>
    <lineage>
        <taxon>Bacteria</taxon>
        <taxon>Pseudomonadati</taxon>
        <taxon>Bacteroidota</taxon>
        <taxon>Flavobacteriia</taxon>
        <taxon>Flavobacteriales</taxon>
        <taxon>Flavobacteriaceae</taxon>
        <taxon>Neptunitalea</taxon>
    </lineage>
</organism>
<comment type="caution">
    <text evidence="10">The sequence shown here is derived from an EMBL/GenBank/DDBJ whole genome shotgun (WGS) entry which is preliminary data.</text>
</comment>
<dbReference type="Pfam" id="PF13532">
    <property type="entry name" value="2OG-FeII_Oxy_2"/>
    <property type="match status" value="1"/>
</dbReference>
<evidence type="ECO:0000259" key="9">
    <source>
        <dbReference type="PROSITE" id="PS51471"/>
    </source>
</evidence>
<evidence type="ECO:0000256" key="5">
    <source>
        <dbReference type="ARBA" id="ARBA00022964"/>
    </source>
</evidence>
<dbReference type="InterPro" id="IPR037151">
    <property type="entry name" value="AlkB-like_sf"/>
</dbReference>
<accession>A0A9W6EW16</accession>
<dbReference type="GO" id="GO:0016705">
    <property type="term" value="F:oxidoreductase activity, acting on paired donors, with incorporation or reduction of molecular oxygen"/>
    <property type="evidence" value="ECO:0007669"/>
    <property type="project" value="UniProtKB-ARBA"/>
</dbReference>
<gene>
    <name evidence="10" type="ORF">NBRC110019_22670</name>
</gene>
<evidence type="ECO:0000313" key="11">
    <source>
        <dbReference type="Proteomes" id="UP001143545"/>
    </source>
</evidence>
<evidence type="ECO:0000313" key="10">
    <source>
        <dbReference type="EMBL" id="GLB53227.1"/>
    </source>
</evidence>
<keyword evidence="6" id="KW-0560">Oxidoreductase</keyword>
<keyword evidence="4" id="KW-0460">Magnesium</keyword>
<evidence type="ECO:0000256" key="4">
    <source>
        <dbReference type="ARBA" id="ARBA00022842"/>
    </source>
</evidence>
<sequence length="193" mass="22397">MIMFSLNLPNADITYFPEIFNTKESSIFYTQLLENIPWRQDEITVFGKTYPQPRLTALYATNNLTYSYSGIKMEPLPFTNTLNTIKEKVETISGNTFTTCLLNLYRNGQDSNGWHADNEKELGKNPIIASVSFGEKRLFKLKHKSLNLKHDLELENGSLLLMKGTTQHHWLHSIPKTRKQKTERINLTFRIIK</sequence>
<comment type="cofactor">
    <cofactor evidence="1">
        <name>Fe(2+)</name>
        <dbReference type="ChEBI" id="CHEBI:29033"/>
    </cofactor>
</comment>
<keyword evidence="5" id="KW-0223">Dioxygenase</keyword>
<keyword evidence="2" id="KW-0479">Metal-binding</keyword>
<dbReference type="Proteomes" id="UP001143545">
    <property type="component" value="Unassembled WGS sequence"/>
</dbReference>
<evidence type="ECO:0000256" key="8">
    <source>
        <dbReference type="ARBA" id="ARBA00023204"/>
    </source>
</evidence>
<dbReference type="GO" id="GO:0046872">
    <property type="term" value="F:metal ion binding"/>
    <property type="evidence" value="ECO:0007669"/>
    <property type="project" value="UniProtKB-KW"/>
</dbReference>
<evidence type="ECO:0000256" key="6">
    <source>
        <dbReference type="ARBA" id="ARBA00023002"/>
    </source>
</evidence>
<keyword evidence="7" id="KW-0408">Iron</keyword>
<keyword evidence="11" id="KW-1185">Reference proteome</keyword>
<evidence type="ECO:0000256" key="3">
    <source>
        <dbReference type="ARBA" id="ARBA00022763"/>
    </source>
</evidence>
<dbReference type="GO" id="GO:0016787">
    <property type="term" value="F:hydrolase activity"/>
    <property type="evidence" value="ECO:0007669"/>
    <property type="project" value="UniProtKB-ARBA"/>
</dbReference>
<protein>
    <submittedName>
        <fullName evidence="10">Alkylated DNA repair protein</fullName>
    </submittedName>
</protein>
<dbReference type="GO" id="GO:0051213">
    <property type="term" value="F:dioxygenase activity"/>
    <property type="evidence" value="ECO:0007669"/>
    <property type="project" value="UniProtKB-KW"/>
</dbReference>
<dbReference type="GO" id="GO:0032451">
    <property type="term" value="F:demethylase activity"/>
    <property type="evidence" value="ECO:0007669"/>
    <property type="project" value="UniProtKB-ARBA"/>
</dbReference>
<dbReference type="AlphaFoldDB" id="A0A9W6EW16"/>
<evidence type="ECO:0000256" key="1">
    <source>
        <dbReference type="ARBA" id="ARBA00001954"/>
    </source>
</evidence>
<dbReference type="InterPro" id="IPR005123">
    <property type="entry name" value="Oxoglu/Fe-dep_dioxygenase_dom"/>
</dbReference>
<keyword evidence="8" id="KW-0234">DNA repair</keyword>
<dbReference type="Gene3D" id="2.60.120.590">
    <property type="entry name" value="Alpha-ketoglutarate-dependent dioxygenase AlkB-like"/>
    <property type="match status" value="1"/>
</dbReference>
<dbReference type="PANTHER" id="PTHR31212">
    <property type="entry name" value="ALPHA-KETOGLUTARATE-DEPENDENT DIOXYGENASE ALKB HOMOLOG 3"/>
    <property type="match status" value="1"/>
</dbReference>
<evidence type="ECO:0000256" key="2">
    <source>
        <dbReference type="ARBA" id="ARBA00022723"/>
    </source>
</evidence>
<dbReference type="InterPro" id="IPR027450">
    <property type="entry name" value="AlkB-like"/>
</dbReference>
<proteinExistence type="predicted"/>
<name>A0A9W6EW16_9FLAO</name>
<dbReference type="SUPFAM" id="SSF51197">
    <property type="entry name" value="Clavaminate synthase-like"/>
    <property type="match status" value="1"/>
</dbReference>
<dbReference type="GO" id="GO:0140097">
    <property type="term" value="F:catalytic activity, acting on DNA"/>
    <property type="evidence" value="ECO:0007669"/>
    <property type="project" value="UniProtKB-ARBA"/>
</dbReference>
<dbReference type="GO" id="GO:0006307">
    <property type="term" value="P:DNA alkylation repair"/>
    <property type="evidence" value="ECO:0007669"/>
    <property type="project" value="InterPro"/>
</dbReference>
<dbReference type="PROSITE" id="PS51471">
    <property type="entry name" value="FE2OG_OXY"/>
    <property type="match status" value="1"/>
</dbReference>